<accession>A0AAD9X292</accession>
<name>A0AAD9X292_9ROSI</name>
<evidence type="ECO:0000313" key="9">
    <source>
        <dbReference type="Proteomes" id="UP001280121"/>
    </source>
</evidence>
<comment type="subcellular location">
    <subcellularLocation>
        <location evidence="1">Membrane</location>
        <topology evidence="1">Multi-pass membrane protein</topology>
    </subcellularLocation>
</comment>
<feature type="transmembrane region" description="Helical" evidence="6">
    <location>
        <begin position="232"/>
        <end position="248"/>
    </location>
</feature>
<dbReference type="GO" id="GO:0140359">
    <property type="term" value="F:ABC-type transporter activity"/>
    <property type="evidence" value="ECO:0007669"/>
    <property type="project" value="InterPro"/>
</dbReference>
<dbReference type="PANTHER" id="PTHR19241">
    <property type="entry name" value="ATP-BINDING CASSETTE TRANSPORTER"/>
    <property type="match status" value="1"/>
</dbReference>
<organism evidence="8 9">
    <name type="scientific">Dipteronia dyeriana</name>
    <dbReference type="NCBI Taxonomy" id="168575"/>
    <lineage>
        <taxon>Eukaryota</taxon>
        <taxon>Viridiplantae</taxon>
        <taxon>Streptophyta</taxon>
        <taxon>Embryophyta</taxon>
        <taxon>Tracheophyta</taxon>
        <taxon>Spermatophyta</taxon>
        <taxon>Magnoliopsida</taxon>
        <taxon>eudicotyledons</taxon>
        <taxon>Gunneridae</taxon>
        <taxon>Pentapetalae</taxon>
        <taxon>rosids</taxon>
        <taxon>malvids</taxon>
        <taxon>Sapindales</taxon>
        <taxon>Sapindaceae</taxon>
        <taxon>Hippocastanoideae</taxon>
        <taxon>Acereae</taxon>
        <taxon>Dipteronia</taxon>
    </lineage>
</organism>
<evidence type="ECO:0000256" key="3">
    <source>
        <dbReference type="ARBA" id="ARBA00022692"/>
    </source>
</evidence>
<feature type="transmembrane region" description="Helical" evidence="6">
    <location>
        <begin position="136"/>
        <end position="159"/>
    </location>
</feature>
<proteinExistence type="predicted"/>
<evidence type="ECO:0000259" key="7">
    <source>
        <dbReference type="Pfam" id="PF01061"/>
    </source>
</evidence>
<dbReference type="AlphaFoldDB" id="A0AAD9X292"/>
<keyword evidence="4 6" id="KW-1133">Transmembrane helix</keyword>
<dbReference type="Proteomes" id="UP001280121">
    <property type="component" value="Unassembled WGS sequence"/>
</dbReference>
<evidence type="ECO:0000256" key="1">
    <source>
        <dbReference type="ARBA" id="ARBA00004141"/>
    </source>
</evidence>
<feature type="transmembrane region" description="Helical" evidence="6">
    <location>
        <begin position="201"/>
        <end position="220"/>
    </location>
</feature>
<evidence type="ECO:0000256" key="6">
    <source>
        <dbReference type="SAM" id="Phobius"/>
    </source>
</evidence>
<evidence type="ECO:0000313" key="8">
    <source>
        <dbReference type="EMBL" id="KAK2651443.1"/>
    </source>
</evidence>
<keyword evidence="3 6" id="KW-0812">Transmembrane</keyword>
<dbReference type="GO" id="GO:0005886">
    <property type="term" value="C:plasma membrane"/>
    <property type="evidence" value="ECO:0007669"/>
    <property type="project" value="UniProtKB-ARBA"/>
</dbReference>
<dbReference type="Pfam" id="PF01061">
    <property type="entry name" value="ABC2_membrane"/>
    <property type="match status" value="2"/>
</dbReference>
<feature type="domain" description="ABC-2 type transporter transmembrane" evidence="7">
    <location>
        <begin position="60"/>
        <end position="103"/>
    </location>
</feature>
<reference evidence="8" key="1">
    <citation type="journal article" date="2023" name="Plant J.">
        <title>Genome sequences and population genomics provide insights into the demographic history, inbreeding, and mutation load of two 'living fossil' tree species of Dipteronia.</title>
        <authorList>
            <person name="Feng Y."/>
            <person name="Comes H.P."/>
            <person name="Chen J."/>
            <person name="Zhu S."/>
            <person name="Lu R."/>
            <person name="Zhang X."/>
            <person name="Li P."/>
            <person name="Qiu J."/>
            <person name="Olsen K.M."/>
            <person name="Qiu Y."/>
        </authorList>
    </citation>
    <scope>NUCLEOTIDE SEQUENCE</scope>
    <source>
        <strain evidence="8">KIB01</strain>
    </source>
</reference>
<keyword evidence="9" id="KW-1185">Reference proteome</keyword>
<feature type="domain" description="ABC-2 type transporter transmembrane" evidence="7">
    <location>
        <begin position="108"/>
        <end position="248"/>
    </location>
</feature>
<dbReference type="EMBL" id="JANJYI010000004">
    <property type="protein sequence ID" value="KAK2651443.1"/>
    <property type="molecule type" value="Genomic_DNA"/>
</dbReference>
<evidence type="ECO:0000256" key="4">
    <source>
        <dbReference type="ARBA" id="ARBA00022989"/>
    </source>
</evidence>
<comment type="caution">
    <text evidence="8">The sequence shown here is derived from an EMBL/GenBank/DDBJ whole genome shotgun (WGS) entry which is preliminary data.</text>
</comment>
<feature type="transmembrane region" description="Helical" evidence="6">
    <location>
        <begin position="171"/>
        <end position="195"/>
    </location>
</feature>
<keyword evidence="2" id="KW-0813">Transport</keyword>
<protein>
    <recommendedName>
        <fullName evidence="7">ABC-2 type transporter transmembrane domain-containing protein</fullName>
    </recommendedName>
</protein>
<feature type="transmembrane region" description="Helical" evidence="6">
    <location>
        <begin position="79"/>
        <end position="98"/>
    </location>
</feature>
<dbReference type="InterPro" id="IPR013525">
    <property type="entry name" value="ABC2_TM"/>
</dbReference>
<gene>
    <name evidence="8" type="ORF">Ddye_011299</name>
</gene>
<evidence type="ECO:0000256" key="2">
    <source>
        <dbReference type="ARBA" id="ARBA00022448"/>
    </source>
</evidence>
<sequence>MDVRSYHSRTRDGFIDFADFYKVSELYRRNKALIKQYNSPAPNSKDLHFPTQYSLSFISQCMACLWKQYLSYWRNPQYTAVRIFFKTVAAFMFGSMYWDLGSKSPNALAVQPVVAVERTVFYRERAVGMYSTFPYAFAQVAIEVPYIVQQALTYGVIVYSMIGFECNAIKFFWYIFFMYCTLLYFTLYGTMTVAVTPNYHIAGIVSSAFYAIWNLFTGFIVPQKRILVWWRWYYWMCPVAWTLYGLIVS</sequence>
<keyword evidence="5 6" id="KW-0472">Membrane</keyword>
<evidence type="ECO:0000256" key="5">
    <source>
        <dbReference type="ARBA" id="ARBA00023136"/>
    </source>
</evidence>